<protein>
    <submittedName>
        <fullName evidence="2">Uncharacterized protein</fullName>
    </submittedName>
</protein>
<dbReference type="Proteomes" id="UP001154282">
    <property type="component" value="Unassembled WGS sequence"/>
</dbReference>
<feature type="transmembrane region" description="Helical" evidence="1">
    <location>
        <begin position="68"/>
        <end position="89"/>
    </location>
</feature>
<dbReference type="EMBL" id="CAMGYJ010000007">
    <property type="protein sequence ID" value="CAI0443786.1"/>
    <property type="molecule type" value="Genomic_DNA"/>
</dbReference>
<evidence type="ECO:0000313" key="3">
    <source>
        <dbReference type="Proteomes" id="UP001154282"/>
    </source>
</evidence>
<keyword evidence="1" id="KW-1133">Transmembrane helix</keyword>
<gene>
    <name evidence="2" type="ORF">LITE_LOCUS27821</name>
</gene>
<feature type="non-terminal residue" evidence="2">
    <location>
        <position position="231"/>
    </location>
</feature>
<feature type="non-terminal residue" evidence="2">
    <location>
        <position position="1"/>
    </location>
</feature>
<evidence type="ECO:0000256" key="1">
    <source>
        <dbReference type="SAM" id="Phobius"/>
    </source>
</evidence>
<keyword evidence="1" id="KW-0812">Transmembrane</keyword>
<sequence length="231" mass="25152">EDAAAMARNLICQDTSAVANLKLASIFVIFLKSTVEIVGPVLLAQLFRGKSLYDKAVLVIKCFAARHPLHYFPFAGLVTLIGGLLALFVDITATEHVGHSYGGAGRTRVLLKTPNSRRLQTLTFDPSQPQIPRSLKLSLIPDHGNPDAFYFTANGKLLSDDSIPIGGLAILGSPTSPRFSGIIRRVRRRMIATISRLRRRIRVCAVVGVWSSTDSSIGRDGGAVFDERRGR</sequence>
<keyword evidence="1" id="KW-0472">Membrane</keyword>
<organism evidence="2 3">
    <name type="scientific">Linum tenue</name>
    <dbReference type="NCBI Taxonomy" id="586396"/>
    <lineage>
        <taxon>Eukaryota</taxon>
        <taxon>Viridiplantae</taxon>
        <taxon>Streptophyta</taxon>
        <taxon>Embryophyta</taxon>
        <taxon>Tracheophyta</taxon>
        <taxon>Spermatophyta</taxon>
        <taxon>Magnoliopsida</taxon>
        <taxon>eudicotyledons</taxon>
        <taxon>Gunneridae</taxon>
        <taxon>Pentapetalae</taxon>
        <taxon>rosids</taxon>
        <taxon>fabids</taxon>
        <taxon>Malpighiales</taxon>
        <taxon>Linaceae</taxon>
        <taxon>Linum</taxon>
    </lineage>
</organism>
<reference evidence="2" key="1">
    <citation type="submission" date="2022-08" db="EMBL/GenBank/DDBJ databases">
        <authorList>
            <person name="Gutierrez-Valencia J."/>
        </authorList>
    </citation>
    <scope>NUCLEOTIDE SEQUENCE</scope>
</reference>
<evidence type="ECO:0000313" key="2">
    <source>
        <dbReference type="EMBL" id="CAI0443786.1"/>
    </source>
</evidence>
<name>A0AAV0MCZ1_9ROSI</name>
<feature type="transmembrane region" description="Helical" evidence="1">
    <location>
        <begin position="23"/>
        <end position="47"/>
    </location>
</feature>
<dbReference type="AlphaFoldDB" id="A0AAV0MCZ1"/>
<comment type="caution">
    <text evidence="2">The sequence shown here is derived from an EMBL/GenBank/DDBJ whole genome shotgun (WGS) entry which is preliminary data.</text>
</comment>
<keyword evidence="3" id="KW-1185">Reference proteome</keyword>
<accession>A0AAV0MCZ1</accession>
<proteinExistence type="predicted"/>